<dbReference type="EMBL" id="CP014869">
    <property type="protein sequence ID" value="AMT94308.1"/>
    <property type="molecule type" value="Genomic_DNA"/>
</dbReference>
<evidence type="ECO:0000313" key="2">
    <source>
        <dbReference type="EMBL" id="AMT94308.1"/>
    </source>
</evidence>
<dbReference type="KEGG" id="bly:A2T55_11400"/>
<reference evidence="3" key="1">
    <citation type="submission" date="2016-03" db="EMBL/GenBank/DDBJ databases">
        <authorList>
            <person name="Ploux O."/>
        </authorList>
    </citation>
    <scope>NUCLEOTIDE SEQUENCE [LARGE SCALE GENOMIC DNA]</scope>
    <source>
        <strain evidence="3">BS258</strain>
    </source>
</reference>
<sequence length="348" mass="36658">MRTALIIGNGQIGSEIATQLTESGVAVRIATRSGGGATEVGASGAGLSDDAESGTISEALPGGTHPDGTLPVQSTNPPSGSTTVCAPDHVKADASDRAQLAEAATGVDVIFACAHAPYDSRKWEQILPRLDAAILDTAAELDIPVVFPESAYAFAGLNSPITESSPFAPVEDKGLIRQRLLEARSAHSATSASVIAGDLFGSTAEKWSSVVRMCITEPISHGRRAMVPARTDVPHGITVIADHAAAMIRAAERLTDVPAGTHQLFIAPTSNPTLAEIADFTADTLGRKCKRPFSIPRWATRAIGAFERSFFELNRLAPIWYEPCVITHGELAAEVGTTDWREGVRQML</sequence>
<evidence type="ECO:0000256" key="1">
    <source>
        <dbReference type="SAM" id="MobiDB-lite"/>
    </source>
</evidence>
<dbReference type="PANTHER" id="PTHR48079:SF6">
    <property type="entry name" value="NAD(P)-BINDING DOMAIN-CONTAINING PROTEIN-RELATED"/>
    <property type="match status" value="1"/>
</dbReference>
<evidence type="ECO:0000313" key="3">
    <source>
        <dbReference type="Proteomes" id="UP000075950"/>
    </source>
</evidence>
<dbReference type="RefSeq" id="WP_062861920.1">
    <property type="nucleotide sequence ID" value="NZ_CP014869.1"/>
</dbReference>
<dbReference type="Proteomes" id="UP000075950">
    <property type="component" value="Chromosome"/>
</dbReference>
<accession>A0A142NNE5</accession>
<gene>
    <name evidence="2" type="ORF">A2T55_11400</name>
</gene>
<name>A0A142NNE5_BRELN</name>
<protein>
    <recommendedName>
        <fullName evidence="4">Nucleoside-diphosphate-sugar epimerase</fullName>
    </recommendedName>
</protein>
<dbReference type="SUPFAM" id="SSF51735">
    <property type="entry name" value="NAD(P)-binding Rossmann-fold domains"/>
    <property type="match status" value="1"/>
</dbReference>
<dbReference type="InterPro" id="IPR036291">
    <property type="entry name" value="NAD(P)-bd_dom_sf"/>
</dbReference>
<dbReference type="AlphaFoldDB" id="A0A142NNE5"/>
<dbReference type="InterPro" id="IPR051783">
    <property type="entry name" value="NAD(P)-dependent_oxidoreduct"/>
</dbReference>
<organism evidence="2 3">
    <name type="scientific">Brevibacterium linens</name>
    <dbReference type="NCBI Taxonomy" id="1703"/>
    <lineage>
        <taxon>Bacteria</taxon>
        <taxon>Bacillati</taxon>
        <taxon>Actinomycetota</taxon>
        <taxon>Actinomycetes</taxon>
        <taxon>Micrococcales</taxon>
        <taxon>Brevibacteriaceae</taxon>
        <taxon>Brevibacterium</taxon>
    </lineage>
</organism>
<feature type="compositionally biased region" description="Polar residues" evidence="1">
    <location>
        <begin position="71"/>
        <end position="82"/>
    </location>
</feature>
<dbReference type="GO" id="GO:0004029">
    <property type="term" value="F:aldehyde dehydrogenase (NAD+) activity"/>
    <property type="evidence" value="ECO:0007669"/>
    <property type="project" value="TreeGrafter"/>
</dbReference>
<feature type="region of interest" description="Disordered" evidence="1">
    <location>
        <begin position="33"/>
        <end position="82"/>
    </location>
</feature>
<dbReference type="PANTHER" id="PTHR48079">
    <property type="entry name" value="PROTEIN YEEZ"/>
    <property type="match status" value="1"/>
</dbReference>
<dbReference type="Gene3D" id="3.40.50.720">
    <property type="entry name" value="NAD(P)-binding Rossmann-like Domain"/>
    <property type="match status" value="1"/>
</dbReference>
<proteinExistence type="predicted"/>
<dbReference type="GO" id="GO:0005737">
    <property type="term" value="C:cytoplasm"/>
    <property type="evidence" value="ECO:0007669"/>
    <property type="project" value="TreeGrafter"/>
</dbReference>
<evidence type="ECO:0008006" key="4">
    <source>
        <dbReference type="Google" id="ProtNLM"/>
    </source>
</evidence>